<evidence type="ECO:0000313" key="1">
    <source>
        <dbReference type="EMBL" id="TVP40796.1"/>
    </source>
</evidence>
<sequence length="48" mass="5550">MTFSIFESVESVVLINQISHQRCEGIECLNILVSSKKYYVVFPKSIRI</sequence>
<name>A0A557SW15_9ARCH</name>
<organism evidence="1 2">
    <name type="scientific">Candidatus Nitrosocosmicus arcticus</name>
    <dbReference type="NCBI Taxonomy" id="2035267"/>
    <lineage>
        <taxon>Archaea</taxon>
        <taxon>Nitrososphaerota</taxon>
        <taxon>Nitrososphaeria</taxon>
        <taxon>Nitrososphaerales</taxon>
        <taxon>Nitrososphaeraceae</taxon>
        <taxon>Candidatus Nitrosocosmicus</taxon>
    </lineage>
</organism>
<dbReference type="EMBL" id="VOAH01000006">
    <property type="protein sequence ID" value="TVP40796.1"/>
    <property type="molecule type" value="Genomic_DNA"/>
</dbReference>
<accession>A0A557SW15</accession>
<reference evidence="1 2" key="1">
    <citation type="journal article" date="2019" name="Front. Microbiol.">
        <title>Ammonia Oxidation by the Arctic Terrestrial Thaumarchaeote Candidatus Nitrosocosmicus arcticus Is Stimulated by Increasing Temperatures.</title>
        <authorList>
            <person name="Alves R.J.E."/>
            <person name="Kerou M."/>
            <person name="Zappe A."/>
            <person name="Bittner R."/>
            <person name="Abby S.S."/>
            <person name="Schmidt H.A."/>
            <person name="Pfeifer K."/>
            <person name="Schleper C."/>
        </authorList>
    </citation>
    <scope>NUCLEOTIDE SEQUENCE [LARGE SCALE GENOMIC DNA]</scope>
    <source>
        <strain evidence="1 2">Kfb</strain>
    </source>
</reference>
<dbReference type="Proteomes" id="UP000315289">
    <property type="component" value="Unassembled WGS sequence"/>
</dbReference>
<gene>
    <name evidence="1" type="ORF">NARC_60183</name>
</gene>
<evidence type="ECO:0000313" key="2">
    <source>
        <dbReference type="Proteomes" id="UP000315289"/>
    </source>
</evidence>
<comment type="caution">
    <text evidence="1">The sequence shown here is derived from an EMBL/GenBank/DDBJ whole genome shotgun (WGS) entry which is preliminary data.</text>
</comment>
<protein>
    <submittedName>
        <fullName evidence="1">Uncharacterized protein</fullName>
    </submittedName>
</protein>
<keyword evidence="2" id="KW-1185">Reference proteome</keyword>
<proteinExistence type="predicted"/>
<dbReference type="AlphaFoldDB" id="A0A557SW15"/>